<evidence type="ECO:0000313" key="1">
    <source>
        <dbReference type="EMBL" id="NEU74754.1"/>
    </source>
</evidence>
<accession>A0A846HDJ1</accession>
<protein>
    <submittedName>
        <fullName evidence="1">Uncharacterized protein</fullName>
    </submittedName>
</protein>
<dbReference type="Proteomes" id="UP000031549">
    <property type="component" value="Unassembled WGS sequence"/>
</dbReference>
<keyword evidence="2" id="KW-1185">Reference proteome</keyword>
<gene>
    <name evidence="1" type="ORF">PI95_019880</name>
</gene>
<comment type="caution">
    <text evidence="1">The sequence shown here is derived from an EMBL/GenBank/DDBJ whole genome shotgun (WGS) entry which is preliminary data.</text>
</comment>
<dbReference type="RefSeq" id="WP_163519026.1">
    <property type="nucleotide sequence ID" value="NZ_JTCM02000049.1"/>
</dbReference>
<reference evidence="1 2" key="1">
    <citation type="journal article" date="2015" name="Genome Announc.">
        <title>Draft Genome Sequence of Cyanobacterium Hassallia byssoidea Strain VB512170, Isolated from Monuments in India.</title>
        <authorList>
            <person name="Singh D."/>
            <person name="Chandrababunaidu M.M."/>
            <person name="Panda A."/>
            <person name="Sen D."/>
            <person name="Bhattacharyya S."/>
            <person name="Adhikary S.P."/>
            <person name="Tripathy S."/>
        </authorList>
    </citation>
    <scope>NUCLEOTIDE SEQUENCE [LARGE SCALE GENOMIC DNA]</scope>
    <source>
        <strain evidence="1 2">VB512170</strain>
    </source>
</reference>
<dbReference type="EMBL" id="JTCM02000049">
    <property type="protein sequence ID" value="NEU74754.1"/>
    <property type="molecule type" value="Genomic_DNA"/>
</dbReference>
<organism evidence="1 2">
    <name type="scientific">Hassallia byssoidea VB512170</name>
    <dbReference type="NCBI Taxonomy" id="1304833"/>
    <lineage>
        <taxon>Bacteria</taxon>
        <taxon>Bacillati</taxon>
        <taxon>Cyanobacteriota</taxon>
        <taxon>Cyanophyceae</taxon>
        <taxon>Nostocales</taxon>
        <taxon>Tolypothrichaceae</taxon>
        <taxon>Hassallia</taxon>
    </lineage>
</organism>
<proteinExistence type="predicted"/>
<sequence>MMSQFFCGQVMLLLKRCHKLIEHLKDLNNLPEEFKLHINNVSTELEKLAYDIEEIINDPDFGVEILLKNQINSYRRYAEDVNILETSKITLLYHFNRKDYYFYKFAKLFCEQVNYSCEEYPLISTHSSDYFSALPIENIINIPLCEDNFLLAIPDFVHELGHLVYNYYETEITQPFSKILCKYIKEQRDILKNKTPSKAYQNHFKLLEQTWLQEYIVEFSCDICATYLVGSAYGWSHLRLLLESDPEIYYPSFGQEGSHPADEARMRAILLTLDELGDSEQVENITQEWEYFKLILVDSPDGEYEYCYPNEILRQLAKQVIKVWEKVGLVPYYKQPDSKENLPFLMRNAWQKFHDNPIEYTKWETKTVTELQSVLLKNTSY</sequence>
<name>A0A846HDJ1_9CYAN</name>
<dbReference type="AlphaFoldDB" id="A0A846HDJ1"/>
<evidence type="ECO:0000313" key="2">
    <source>
        <dbReference type="Proteomes" id="UP000031549"/>
    </source>
</evidence>